<organism evidence="1 2">
    <name type="scientific">Lasius platythorax</name>
    <dbReference type="NCBI Taxonomy" id="488582"/>
    <lineage>
        <taxon>Eukaryota</taxon>
        <taxon>Metazoa</taxon>
        <taxon>Ecdysozoa</taxon>
        <taxon>Arthropoda</taxon>
        <taxon>Hexapoda</taxon>
        <taxon>Insecta</taxon>
        <taxon>Pterygota</taxon>
        <taxon>Neoptera</taxon>
        <taxon>Endopterygota</taxon>
        <taxon>Hymenoptera</taxon>
        <taxon>Apocrita</taxon>
        <taxon>Aculeata</taxon>
        <taxon>Formicoidea</taxon>
        <taxon>Formicidae</taxon>
        <taxon>Formicinae</taxon>
        <taxon>Lasius</taxon>
        <taxon>Lasius</taxon>
    </lineage>
</organism>
<name>A0AAV2NSF8_9HYME</name>
<evidence type="ECO:0008006" key="3">
    <source>
        <dbReference type="Google" id="ProtNLM"/>
    </source>
</evidence>
<sequence length="109" mass="12595">MRRRIRDMSDSFVLPEREFIGMYCLTKDLARALIEQLEPYLPVRRRSIGIPIELRVLCALSFYAQGSYQKAVGVDQLCIAQSTVSIIIKEVTSAINQYLLRQYVQFSMT</sequence>
<protein>
    <recommendedName>
        <fullName evidence="3">Nuclease HARBI1</fullName>
    </recommendedName>
</protein>
<dbReference type="AlphaFoldDB" id="A0AAV2NSF8"/>
<accession>A0AAV2NSF8</accession>
<gene>
    <name evidence="1" type="ORF">LPLAT_LOCUS9077</name>
</gene>
<reference evidence="1" key="1">
    <citation type="submission" date="2024-04" db="EMBL/GenBank/DDBJ databases">
        <authorList>
            <consortium name="Molecular Ecology Group"/>
        </authorList>
    </citation>
    <scope>NUCLEOTIDE SEQUENCE</scope>
</reference>
<proteinExistence type="predicted"/>
<evidence type="ECO:0000313" key="2">
    <source>
        <dbReference type="Proteomes" id="UP001497644"/>
    </source>
</evidence>
<dbReference type="Proteomes" id="UP001497644">
    <property type="component" value="Chromosome 4"/>
</dbReference>
<dbReference type="EMBL" id="OZ034827">
    <property type="protein sequence ID" value="CAL1683331.1"/>
    <property type="molecule type" value="Genomic_DNA"/>
</dbReference>
<keyword evidence="2" id="KW-1185">Reference proteome</keyword>
<evidence type="ECO:0000313" key="1">
    <source>
        <dbReference type="EMBL" id="CAL1683331.1"/>
    </source>
</evidence>